<reference evidence="1" key="1">
    <citation type="submission" date="2021-03" db="EMBL/GenBank/DDBJ databases">
        <authorList>
            <person name="Lu T."/>
            <person name="Wang Q."/>
            <person name="Han X."/>
        </authorList>
    </citation>
    <scope>NUCLEOTIDE SEQUENCE</scope>
    <source>
        <strain evidence="1">WQ 2009</strain>
    </source>
</reference>
<dbReference type="NCBIfam" id="TIGR02453">
    <property type="entry name" value="TIGR02453 family protein"/>
    <property type="match status" value="1"/>
</dbReference>
<sequence length="239" mass="27450">MIHINSDTYAFLADLKKHNERTWFQDNRVRYEAALHNVRAFVQDIIYSLSAIDPRIDSTISAQKCLFRIYRDTRFSLDKTPYKTHFSAGISVNGRKLFGPEYYLQISAEEVFIACGYWRPEKDHLRLIRQEIDYNSATFQALLPPLAKADIILSQEDILKRPPVGYTIAHEALAYLKLKSFVVQKKVPIAALIQAQGSNYIQAQGSNYIQAQGSDYIVDAYKQMLPFKQFLEEAIEGDS</sequence>
<keyword evidence="2" id="KW-1185">Reference proteome</keyword>
<dbReference type="Pfam" id="PF09365">
    <property type="entry name" value="DUF2461"/>
    <property type="match status" value="1"/>
</dbReference>
<accession>A0A8T4HAS4</accession>
<dbReference type="PANTHER" id="PTHR36452:SF1">
    <property type="entry name" value="DUF2461 DOMAIN-CONTAINING PROTEIN"/>
    <property type="match status" value="1"/>
</dbReference>
<dbReference type="InterPro" id="IPR015996">
    <property type="entry name" value="UCP028451"/>
</dbReference>
<dbReference type="RefSeq" id="WP_353547716.1">
    <property type="nucleotide sequence ID" value="NZ_JAGKSB010000014.1"/>
</dbReference>
<dbReference type="PANTHER" id="PTHR36452">
    <property type="entry name" value="CHROMOSOME 12, WHOLE GENOME SHOTGUN SEQUENCE"/>
    <property type="match status" value="1"/>
</dbReference>
<dbReference type="Proteomes" id="UP000679691">
    <property type="component" value="Unassembled WGS sequence"/>
</dbReference>
<evidence type="ECO:0000313" key="2">
    <source>
        <dbReference type="Proteomes" id="UP000679691"/>
    </source>
</evidence>
<comment type="caution">
    <text evidence="1">The sequence shown here is derived from an EMBL/GenBank/DDBJ whole genome shotgun (WGS) entry which is preliminary data.</text>
</comment>
<dbReference type="PIRSF" id="PIRSF028451">
    <property type="entry name" value="UCP028451"/>
    <property type="match status" value="1"/>
</dbReference>
<protein>
    <submittedName>
        <fullName evidence="1">DUF2461 domain-containing protein</fullName>
    </submittedName>
</protein>
<gene>
    <name evidence="1" type="ORF">J5U18_11705</name>
</gene>
<dbReference type="InterPro" id="IPR012808">
    <property type="entry name" value="CHP02453"/>
</dbReference>
<dbReference type="EMBL" id="JAGKSB010000014">
    <property type="protein sequence ID" value="MBP3944210.1"/>
    <property type="molecule type" value="Genomic_DNA"/>
</dbReference>
<name>A0A8T4HAS4_9SPHI</name>
<evidence type="ECO:0000313" key="1">
    <source>
        <dbReference type="EMBL" id="MBP3944210.1"/>
    </source>
</evidence>
<dbReference type="AlphaFoldDB" id="A0A8T4HAS4"/>
<proteinExistence type="predicted"/>
<organism evidence="1 2">
    <name type="scientific">Rhinopithecimicrobium faecis</name>
    <dbReference type="NCBI Taxonomy" id="2820698"/>
    <lineage>
        <taxon>Bacteria</taxon>
        <taxon>Pseudomonadati</taxon>
        <taxon>Bacteroidota</taxon>
        <taxon>Sphingobacteriia</taxon>
        <taxon>Sphingobacteriales</taxon>
        <taxon>Sphingobacteriaceae</taxon>
        <taxon>Rhinopithecimicrobium</taxon>
    </lineage>
</organism>